<accession>A0A7J6CQA4</accession>
<proteinExistence type="predicted"/>
<comment type="caution">
    <text evidence="2">The sequence shown here is derived from an EMBL/GenBank/DDBJ whole genome shotgun (WGS) entry which is preliminary data.</text>
</comment>
<gene>
    <name evidence="2" type="ORF">G5714_008771</name>
</gene>
<organism evidence="2 3">
    <name type="scientific">Onychostoma macrolepis</name>
    <dbReference type="NCBI Taxonomy" id="369639"/>
    <lineage>
        <taxon>Eukaryota</taxon>
        <taxon>Metazoa</taxon>
        <taxon>Chordata</taxon>
        <taxon>Craniata</taxon>
        <taxon>Vertebrata</taxon>
        <taxon>Euteleostomi</taxon>
        <taxon>Actinopterygii</taxon>
        <taxon>Neopterygii</taxon>
        <taxon>Teleostei</taxon>
        <taxon>Ostariophysi</taxon>
        <taxon>Cypriniformes</taxon>
        <taxon>Cyprinidae</taxon>
        <taxon>Acrossocheilinae</taxon>
        <taxon>Onychostoma</taxon>
    </lineage>
</organism>
<feature type="chain" id="PRO_5029561063" description="Secreted protein" evidence="1">
    <location>
        <begin position="24"/>
        <end position="161"/>
    </location>
</feature>
<dbReference type="AlphaFoldDB" id="A0A7J6CQA4"/>
<name>A0A7J6CQA4_9TELE</name>
<evidence type="ECO:0000313" key="3">
    <source>
        <dbReference type="Proteomes" id="UP000579812"/>
    </source>
</evidence>
<dbReference type="Proteomes" id="UP000579812">
    <property type="component" value="Unassembled WGS sequence"/>
</dbReference>
<feature type="signal peptide" evidence="1">
    <location>
        <begin position="1"/>
        <end position="23"/>
    </location>
</feature>
<evidence type="ECO:0008006" key="4">
    <source>
        <dbReference type="Google" id="ProtNLM"/>
    </source>
</evidence>
<evidence type="ECO:0000256" key="1">
    <source>
        <dbReference type="SAM" id="SignalP"/>
    </source>
</evidence>
<keyword evidence="1" id="KW-0732">Signal</keyword>
<evidence type="ECO:0000313" key="2">
    <source>
        <dbReference type="EMBL" id="KAF4109519.1"/>
    </source>
</evidence>
<dbReference type="EMBL" id="JAAMOB010000008">
    <property type="protein sequence ID" value="KAF4109519.1"/>
    <property type="molecule type" value="Genomic_DNA"/>
</dbReference>
<reference evidence="2 3" key="1">
    <citation type="submission" date="2020-04" db="EMBL/GenBank/DDBJ databases">
        <title>Chromosome-level genome assembly of a cyprinid fish Onychostoma macrolepis by integration of Nanopore Sequencing, Bionano and Hi-C technology.</title>
        <authorList>
            <person name="Wang D."/>
        </authorList>
    </citation>
    <scope>NUCLEOTIDE SEQUENCE [LARGE SCALE GENOMIC DNA]</scope>
    <source>
        <strain evidence="2">SWU-2019</strain>
        <tissue evidence="2">Muscle</tissue>
    </source>
</reference>
<keyword evidence="3" id="KW-1185">Reference proteome</keyword>
<dbReference type="PROSITE" id="PS51257">
    <property type="entry name" value="PROKAR_LIPOPROTEIN"/>
    <property type="match status" value="1"/>
</dbReference>
<protein>
    <recommendedName>
        <fullName evidence="4">Secreted protein</fullName>
    </recommendedName>
</protein>
<sequence length="161" mass="18240">MQKLSFTLLSHLVSITVMPSSLACQLPLLLDYSIFKTQPDSHCTKRSAHITPILADLHWLPVAYRIKFKIILLTFKALNGLAPYYLCNLLHPYSPPRSLRSSDSRLLTIPRYRLSSMGGRSFSVVAPKLWNSLPRSLCLANSLSEFKSLLKTHLFSECYLS</sequence>